<dbReference type="EMBL" id="CAJVQC010027756">
    <property type="protein sequence ID" value="CAG8737370.1"/>
    <property type="molecule type" value="Genomic_DNA"/>
</dbReference>
<gene>
    <name evidence="1" type="ORF">RPERSI_LOCUS12795</name>
</gene>
<evidence type="ECO:0000313" key="2">
    <source>
        <dbReference type="Proteomes" id="UP000789920"/>
    </source>
</evidence>
<feature type="non-terminal residue" evidence="1">
    <location>
        <position position="98"/>
    </location>
</feature>
<protein>
    <submittedName>
        <fullName evidence="1">226_t:CDS:1</fullName>
    </submittedName>
</protein>
<reference evidence="1" key="1">
    <citation type="submission" date="2021-06" db="EMBL/GenBank/DDBJ databases">
        <authorList>
            <person name="Kallberg Y."/>
            <person name="Tangrot J."/>
            <person name="Rosling A."/>
        </authorList>
    </citation>
    <scope>NUCLEOTIDE SEQUENCE</scope>
    <source>
        <strain evidence="1">MA461A</strain>
    </source>
</reference>
<comment type="caution">
    <text evidence="1">The sequence shown here is derived from an EMBL/GenBank/DDBJ whole genome shotgun (WGS) entry which is preliminary data.</text>
</comment>
<dbReference type="Proteomes" id="UP000789920">
    <property type="component" value="Unassembled WGS sequence"/>
</dbReference>
<proteinExistence type="predicted"/>
<evidence type="ECO:0000313" key="1">
    <source>
        <dbReference type="EMBL" id="CAG8737370.1"/>
    </source>
</evidence>
<sequence>MEIYKEKNCPGYINNEIHSSTQNPTEIQIVVTSVLGIDTNKIVCQVKKIGRDFGKKEQGMYARSVDCDEDIIISGQRHLFLGWLFFLLLEKVTLAFSQ</sequence>
<keyword evidence="2" id="KW-1185">Reference proteome</keyword>
<name>A0ACA9QAM0_9GLOM</name>
<organism evidence="1 2">
    <name type="scientific">Racocetra persica</name>
    <dbReference type="NCBI Taxonomy" id="160502"/>
    <lineage>
        <taxon>Eukaryota</taxon>
        <taxon>Fungi</taxon>
        <taxon>Fungi incertae sedis</taxon>
        <taxon>Mucoromycota</taxon>
        <taxon>Glomeromycotina</taxon>
        <taxon>Glomeromycetes</taxon>
        <taxon>Diversisporales</taxon>
        <taxon>Gigasporaceae</taxon>
        <taxon>Racocetra</taxon>
    </lineage>
</organism>
<accession>A0ACA9QAM0</accession>